<keyword evidence="4" id="KW-1185">Reference proteome</keyword>
<evidence type="ECO:0000313" key="4">
    <source>
        <dbReference type="Proteomes" id="UP001303473"/>
    </source>
</evidence>
<accession>A0AAN6NB97</accession>
<keyword evidence="2" id="KW-1133">Transmembrane helix</keyword>
<protein>
    <submittedName>
        <fullName evidence="3">Uncharacterized protein</fullName>
    </submittedName>
</protein>
<proteinExistence type="predicted"/>
<evidence type="ECO:0000313" key="3">
    <source>
        <dbReference type="EMBL" id="KAK3941608.1"/>
    </source>
</evidence>
<keyword evidence="2" id="KW-0472">Membrane</keyword>
<feature type="compositionally biased region" description="Polar residues" evidence="1">
    <location>
        <begin position="70"/>
        <end position="82"/>
    </location>
</feature>
<evidence type="ECO:0000256" key="2">
    <source>
        <dbReference type="SAM" id="Phobius"/>
    </source>
</evidence>
<feature type="transmembrane region" description="Helical" evidence="2">
    <location>
        <begin position="34"/>
        <end position="60"/>
    </location>
</feature>
<comment type="caution">
    <text evidence="3">The sequence shown here is derived from an EMBL/GenBank/DDBJ whole genome shotgun (WGS) entry which is preliminary data.</text>
</comment>
<dbReference type="EMBL" id="MU853781">
    <property type="protein sequence ID" value="KAK3941608.1"/>
    <property type="molecule type" value="Genomic_DNA"/>
</dbReference>
<dbReference type="AlphaFoldDB" id="A0AAN6NB97"/>
<gene>
    <name evidence="3" type="ORF">QBC46DRAFT_382051</name>
</gene>
<reference evidence="4" key="1">
    <citation type="journal article" date="2023" name="Mol. Phylogenet. Evol.">
        <title>Genome-scale phylogeny and comparative genomics of the fungal order Sordariales.</title>
        <authorList>
            <person name="Hensen N."/>
            <person name="Bonometti L."/>
            <person name="Westerberg I."/>
            <person name="Brannstrom I.O."/>
            <person name="Guillou S."/>
            <person name="Cros-Aarteil S."/>
            <person name="Calhoun S."/>
            <person name="Haridas S."/>
            <person name="Kuo A."/>
            <person name="Mondo S."/>
            <person name="Pangilinan J."/>
            <person name="Riley R."/>
            <person name="LaButti K."/>
            <person name="Andreopoulos B."/>
            <person name="Lipzen A."/>
            <person name="Chen C."/>
            <person name="Yan M."/>
            <person name="Daum C."/>
            <person name="Ng V."/>
            <person name="Clum A."/>
            <person name="Steindorff A."/>
            <person name="Ohm R.A."/>
            <person name="Martin F."/>
            <person name="Silar P."/>
            <person name="Natvig D.O."/>
            <person name="Lalanne C."/>
            <person name="Gautier V."/>
            <person name="Ament-Velasquez S.L."/>
            <person name="Kruys A."/>
            <person name="Hutchinson M.I."/>
            <person name="Powell A.J."/>
            <person name="Barry K."/>
            <person name="Miller A.N."/>
            <person name="Grigoriev I.V."/>
            <person name="Debuchy R."/>
            <person name="Gladieux P."/>
            <person name="Hiltunen Thoren M."/>
            <person name="Johannesson H."/>
        </authorList>
    </citation>
    <scope>NUCLEOTIDE SEQUENCE [LARGE SCALE GENOMIC DNA]</scope>
    <source>
        <strain evidence="4">CBS 340.73</strain>
    </source>
</reference>
<organism evidence="3 4">
    <name type="scientific">Diplogelasinospora grovesii</name>
    <dbReference type="NCBI Taxonomy" id="303347"/>
    <lineage>
        <taxon>Eukaryota</taxon>
        <taxon>Fungi</taxon>
        <taxon>Dikarya</taxon>
        <taxon>Ascomycota</taxon>
        <taxon>Pezizomycotina</taxon>
        <taxon>Sordariomycetes</taxon>
        <taxon>Sordariomycetidae</taxon>
        <taxon>Sordariales</taxon>
        <taxon>Diplogelasinosporaceae</taxon>
        <taxon>Diplogelasinospora</taxon>
    </lineage>
</organism>
<evidence type="ECO:0000256" key="1">
    <source>
        <dbReference type="SAM" id="MobiDB-lite"/>
    </source>
</evidence>
<sequence length="107" mass="12086">MAGATEDATAWYTHITELSIVPHEYHYILRMVSWFFITLALAPVLPIIILIIYDFVLWLWRLSAYEMVSSRQQQSGTRTATVPSLPLKPSITTLDANAPDDGHVKKA</sequence>
<name>A0AAN6NB97_9PEZI</name>
<keyword evidence="2" id="KW-0812">Transmembrane</keyword>
<feature type="region of interest" description="Disordered" evidence="1">
    <location>
        <begin position="70"/>
        <end position="107"/>
    </location>
</feature>
<dbReference type="Proteomes" id="UP001303473">
    <property type="component" value="Unassembled WGS sequence"/>
</dbReference>